<dbReference type="RefSeq" id="WP_315605809.1">
    <property type="nucleotide sequence ID" value="NZ_CP130318.1"/>
</dbReference>
<dbReference type="EMBL" id="CP130318">
    <property type="protein sequence ID" value="WNQ12032.1"/>
    <property type="molecule type" value="Genomic_DNA"/>
</dbReference>
<dbReference type="GO" id="GO:0046872">
    <property type="term" value="F:metal ion binding"/>
    <property type="evidence" value="ECO:0007669"/>
    <property type="project" value="UniProtKB-KW"/>
</dbReference>
<accession>A0AA96LIC2</accession>
<evidence type="ECO:0000256" key="5">
    <source>
        <dbReference type="PIRSR" id="PIRSR600760-2"/>
    </source>
</evidence>
<keyword evidence="4 5" id="KW-0460">Magnesium</keyword>
<feature type="region of interest" description="Disordered" evidence="6">
    <location>
        <begin position="1"/>
        <end position="21"/>
    </location>
</feature>
<protein>
    <submittedName>
        <fullName evidence="7">Inositol monophosphatase</fullName>
    </submittedName>
</protein>
<name>A0AA96LIC2_9BACL</name>
<keyword evidence="8" id="KW-1185">Reference proteome</keyword>
<comment type="cofactor">
    <cofactor evidence="1 5">
        <name>Mg(2+)</name>
        <dbReference type="ChEBI" id="CHEBI:18420"/>
    </cofactor>
</comment>
<dbReference type="KEGG" id="paun:MJA45_02935"/>
<evidence type="ECO:0000313" key="7">
    <source>
        <dbReference type="EMBL" id="WNQ12032.1"/>
    </source>
</evidence>
<dbReference type="InterPro" id="IPR000760">
    <property type="entry name" value="Inositol_monophosphatase-like"/>
</dbReference>
<dbReference type="Proteomes" id="UP001305702">
    <property type="component" value="Chromosome"/>
</dbReference>
<feature type="binding site" evidence="5">
    <location>
        <position position="71"/>
    </location>
    <ligand>
        <name>Mg(2+)</name>
        <dbReference type="ChEBI" id="CHEBI:18420"/>
        <label>1</label>
        <note>catalytic</note>
    </ligand>
</feature>
<dbReference type="PANTHER" id="PTHR20854">
    <property type="entry name" value="INOSITOL MONOPHOSPHATASE"/>
    <property type="match status" value="1"/>
</dbReference>
<evidence type="ECO:0000313" key="8">
    <source>
        <dbReference type="Proteomes" id="UP001305702"/>
    </source>
</evidence>
<feature type="binding site" evidence="5">
    <location>
        <position position="90"/>
    </location>
    <ligand>
        <name>Mg(2+)</name>
        <dbReference type="ChEBI" id="CHEBI:18420"/>
        <label>2</label>
    </ligand>
</feature>
<dbReference type="SUPFAM" id="SSF56655">
    <property type="entry name" value="Carbohydrate phosphatase"/>
    <property type="match status" value="1"/>
</dbReference>
<evidence type="ECO:0000256" key="3">
    <source>
        <dbReference type="ARBA" id="ARBA00022801"/>
    </source>
</evidence>
<dbReference type="Pfam" id="PF00459">
    <property type="entry name" value="Inositol_P"/>
    <property type="match status" value="1"/>
</dbReference>
<evidence type="ECO:0000256" key="1">
    <source>
        <dbReference type="ARBA" id="ARBA00001946"/>
    </source>
</evidence>
<keyword evidence="2 5" id="KW-0479">Metal-binding</keyword>
<dbReference type="PANTHER" id="PTHR20854:SF4">
    <property type="entry name" value="INOSITOL-1-MONOPHOSPHATASE-RELATED"/>
    <property type="match status" value="1"/>
</dbReference>
<dbReference type="Gene3D" id="3.40.190.80">
    <property type="match status" value="1"/>
</dbReference>
<dbReference type="GO" id="GO:0007165">
    <property type="term" value="P:signal transduction"/>
    <property type="evidence" value="ECO:0007669"/>
    <property type="project" value="TreeGrafter"/>
</dbReference>
<dbReference type="GO" id="GO:0008934">
    <property type="term" value="F:inositol monophosphate 1-phosphatase activity"/>
    <property type="evidence" value="ECO:0007669"/>
    <property type="project" value="TreeGrafter"/>
</dbReference>
<proteinExistence type="predicted"/>
<keyword evidence="3" id="KW-0378">Hydrolase</keyword>
<dbReference type="FunFam" id="3.30.540.10:FF:000003">
    <property type="entry name" value="Inositol-1-monophosphatase"/>
    <property type="match status" value="1"/>
</dbReference>
<feature type="binding site" evidence="5">
    <location>
        <position position="89"/>
    </location>
    <ligand>
        <name>Mg(2+)</name>
        <dbReference type="ChEBI" id="CHEBI:18420"/>
        <label>1</label>
        <note>catalytic</note>
    </ligand>
</feature>
<dbReference type="AlphaFoldDB" id="A0AA96LIC2"/>
<dbReference type="PRINTS" id="PR00377">
    <property type="entry name" value="IMPHPHTASES"/>
</dbReference>
<reference evidence="7 8" key="1">
    <citation type="submission" date="2022-02" db="EMBL/GenBank/DDBJ databases">
        <title>Paenibacillus sp. MBLB1776 Whole Genome Shotgun Sequencing.</title>
        <authorList>
            <person name="Hwang C.Y."/>
            <person name="Cho E.-S."/>
            <person name="Seo M.-J."/>
        </authorList>
    </citation>
    <scope>NUCLEOTIDE SEQUENCE [LARGE SCALE GENOMIC DNA]</scope>
    <source>
        <strain evidence="7 8">MBLB1776</strain>
    </source>
</reference>
<evidence type="ECO:0000256" key="4">
    <source>
        <dbReference type="ARBA" id="ARBA00022842"/>
    </source>
</evidence>
<dbReference type="Gene3D" id="3.30.540.10">
    <property type="entry name" value="Fructose-1,6-Bisphosphatase, subunit A, domain 1"/>
    <property type="match status" value="1"/>
</dbReference>
<dbReference type="GO" id="GO:0006020">
    <property type="term" value="P:inositol metabolic process"/>
    <property type="evidence" value="ECO:0007669"/>
    <property type="project" value="TreeGrafter"/>
</dbReference>
<evidence type="ECO:0000256" key="2">
    <source>
        <dbReference type="ARBA" id="ARBA00022723"/>
    </source>
</evidence>
<feature type="binding site" evidence="5">
    <location>
        <position position="87"/>
    </location>
    <ligand>
        <name>Mg(2+)</name>
        <dbReference type="ChEBI" id="CHEBI:18420"/>
        <label>1</label>
        <note>catalytic</note>
    </ligand>
</feature>
<feature type="binding site" evidence="5">
    <location>
        <position position="215"/>
    </location>
    <ligand>
        <name>Mg(2+)</name>
        <dbReference type="ChEBI" id="CHEBI:18420"/>
        <label>1</label>
        <note>catalytic</note>
    </ligand>
</feature>
<organism evidence="7 8">
    <name type="scientific">Paenibacillus aurantius</name>
    <dbReference type="NCBI Taxonomy" id="2918900"/>
    <lineage>
        <taxon>Bacteria</taxon>
        <taxon>Bacillati</taxon>
        <taxon>Bacillota</taxon>
        <taxon>Bacilli</taxon>
        <taxon>Bacillales</taxon>
        <taxon>Paenibacillaceae</taxon>
        <taxon>Paenibacillus</taxon>
    </lineage>
</organism>
<evidence type="ECO:0000256" key="6">
    <source>
        <dbReference type="SAM" id="MobiDB-lite"/>
    </source>
</evidence>
<sequence>MREKRWEEAREAAEKAAQEAGRLAKERFSGEFHTEEKDEHGDLVTEVDRLADQRAVAILRERYPDHRIISEEGGTDGEEHVYVWHVDPLDGTNNYAMGLPLYGVSVSLTFRNRPVVGVVYDSHLEMLYSAADGEGARMEGRPIHMKPPGEMTRATLSWIQGHKVAKADNACKRLRHGLEDRVKRVLRVWAPSLTWAMLARGDLQGIVLYQSEGEDLYAGMVLAREAGAVITDYRGNPVETLEQLEREPYLVAAHPRLHPSLLKMVQDCLGED</sequence>
<gene>
    <name evidence="7" type="ORF">MJA45_02935</name>
</gene>